<keyword evidence="1 3" id="KW-0732">Signal</keyword>
<proteinExistence type="predicted"/>
<dbReference type="Gene3D" id="2.170.130.30">
    <property type="match status" value="1"/>
</dbReference>
<accession>A0ABT9VZP6</accession>
<feature type="compositionally biased region" description="Gly residues" evidence="2">
    <location>
        <begin position="1746"/>
        <end position="1759"/>
    </location>
</feature>
<dbReference type="Proteomes" id="UP001235840">
    <property type="component" value="Unassembled WGS sequence"/>
</dbReference>
<feature type="compositionally biased region" description="Gly residues" evidence="2">
    <location>
        <begin position="1612"/>
        <end position="1626"/>
    </location>
</feature>
<feature type="chain" id="PRO_5047532542" description="SLH domain-containing protein" evidence="3">
    <location>
        <begin position="22"/>
        <end position="2166"/>
    </location>
</feature>
<dbReference type="SUPFAM" id="SSF48239">
    <property type="entry name" value="Terpenoid cyclases/Protein prenyltransferases"/>
    <property type="match status" value="1"/>
</dbReference>
<evidence type="ECO:0000259" key="4">
    <source>
        <dbReference type="PROSITE" id="PS51272"/>
    </source>
</evidence>
<dbReference type="InterPro" id="IPR008930">
    <property type="entry name" value="Terpenoid_cyclase/PrenylTrfase"/>
</dbReference>
<name>A0ABT9VZP6_9BACI</name>
<feature type="domain" description="SLH" evidence="4">
    <location>
        <begin position="2028"/>
        <end position="2090"/>
    </location>
</feature>
<dbReference type="PANTHER" id="PTHR43308">
    <property type="entry name" value="OUTER MEMBRANE PROTEIN ALPHA-RELATED"/>
    <property type="match status" value="1"/>
</dbReference>
<comment type="caution">
    <text evidence="5">The sequence shown here is derived from an EMBL/GenBank/DDBJ whole genome shotgun (WGS) entry which is preliminary data.</text>
</comment>
<feature type="region of interest" description="Disordered" evidence="2">
    <location>
        <begin position="1607"/>
        <end position="1627"/>
    </location>
</feature>
<dbReference type="InterPro" id="IPR027954">
    <property type="entry name" value="Transcobalamin-like_C"/>
</dbReference>
<gene>
    <name evidence="5" type="ORF">J2S11_002381</name>
</gene>
<sequence>MALWLSILMLFSLVSPTLAMAAEDVTELSSGENYVTVSVEKFTLGQGYIIEPVRVPFEVGDNAAEVIIGLLGEDRSHYRGSFENGFYLASVYDHDPGALQIPSYILDAIGGEDRIGDRADASWLEEFDYTSDSGWMYAVNDRFPNVGAAELRVETGDVIRWQFTVYGLGADLGSTYDGSEVLINPANKDALTAKVAEINSAPDKWEILADSAVQLAYDNAYQVLTNMESSQELVDAALTSLIVALDTTEEDDVSEVNTGHLERAIEEAEVNQNSVQVSIDGSDVNTTDYWVIQEELDALVDVIVSAQQLIADLSATQEEVNAKVLALDQAQHAFEQAKKPGLFEENTQPEHNVTFTVAPKTVTLEVYKPDGQQVDIGAGEEDIYKIYTAYLPVGEYRYRGIDPEGLSVGGGVLTVTDESNQAFELRQLNLKASNAGWNVDEDYSVKIGQNSPNDTSLTLGQKTSAGQYPVLVIAGNTYFYSFEPSEGRIAEGFTTLSSSVTVTIAASAQSVSGAIPLAREITFTVPEEATLFLGRKTKHFVAFEEIKPIETTSSNGLTIYRFKMVNNQEYNYRVSQKGKLTNAGSFRANEANESLEVTAEQLSVLSPQSILNRGTYLEGNIYLNINEQNHLKLAGPGDEFHLLTLRSWQALIEGVGNYFFEPDFHYEIISGQDVIDITEGEPGSYSMIQALNEGTAIVKVSYDAIKVNGSHYITDDNNAFSAVWPENVGLFVVTVGQEETGIATGIESNKERNQKANEGRTGNNLMNLQNGSFDADIDSVYFLDTEPGAVFTFTPSTGSNVSVLQPEIDHAAGTLLYGDGTFSQENVTSNEGGSFSVLLKEGRNIVKVEKEGLAEYQVMTARPLKVAITNVTSQDDEIRAGDEVTVLLEGLSFPANKLAGIYNFTGQLRFTSGPEQEPVFGLARQYNITTQANSLTLQIPEDVEESYLLQDGHIRVGSFGSPIGDHRNIDPLQGANPNFTALGREGYYSIFPEIVIEIADDDEGQQEEADKASLRQAIKHAQDELESVMVSADGTDLYPSFYWVTEERYNQFVRGIESAQELIADEHATQGTVDAKVLALNQATASFRDAKRPGLKEKTSDVTEQLNKHLAYLVDSVSNPTFGTAGGEWTILSLARANYNVPDGYYETYYNNVVHEVQRLMPATTNKPEGILDRNRGTEHSRLILGLTAIGQDIHDVAGYDIRAALADFDYVTRQGINGPIFALIALDSHQYDIPVKDGVANPTTREKMIDYILAREAPTTGGWSLSGPADPDITSMALQALAPYYDKNDRVKAAVDRAIAWLTSAQNEYGGYASWGVENVQSVAQVIVALTSLGIDPHTDERFIKNGHSAIDNLLTYAVPNGGFVHPKGGRVDWMATDQGTYALVAYNRFVKGQNSLYDMTDVDIVEEEPSEGISLPDDGQIEIPRDGKDYTVRVQESDREKEVSIQLPENTQARTFLDLPANTDLPNLSIVRGSNTVEFPKGIRMNGESNKVLELLTSKNLNDASLKNQLVGLIDSDRELDEVYSFFTMGGEQPVQFNGFVTLTFKGMKGNEAAFIENGQISAIQKFANEEDGLASGKNEFAYEDGNDLIVKTSHFTDFAVFSTKEKENQGGGTPPGNGGGGGVTPPQLTAQLSVDKFTINKGYVLSPTTVEFSPGETVWDVFKREMDRQGIAYQYSYYDRYNSVYVESIDGDGEFDHGSGSGWMYNVNGVYPNYGASQYNLTQGDRIQWRYTTNLGVDLGQKLPGGAGDPSGGGNSPGKEIIVDANDNNPVIEVPKDGETYIVRISEKSQDVDKITINIPDEEITVWLDLEAVKQNVPFIEVNKGTRILTLEKGTKLKSEQSKIKLFAPVPNQQQMLTNLVNKNLTEATATMVDAFEMGDHADVTLFDQSVKLQFKGASARQTGIIDHEGQWVPVRIYSSDIEGQRATRGQEKAAYAYVEEGNLVIKTNHFSTFLLYTTVTSLSEIYTDAGDVSSWAYDLILEATEKGYVNGYGDSRLNPKGKITRAEFAKLLVEVFNIEKENETVSPFNDVQAANWFYSYVNAAYASGIVSGYGDHFLPNAIITREEMATMMARVLELELGQVSMLFEDEDHIAPWAKTGVHNLASLGIMVGDAGRFHPKGTATREMAFVVAMKLTIIELASKLKQICRRKRDCSLEGEKAF</sequence>
<evidence type="ECO:0000256" key="1">
    <source>
        <dbReference type="ARBA" id="ARBA00022729"/>
    </source>
</evidence>
<evidence type="ECO:0000313" key="6">
    <source>
        <dbReference type="Proteomes" id="UP001235840"/>
    </source>
</evidence>
<feature type="domain" description="SLH" evidence="4">
    <location>
        <begin position="1967"/>
        <end position="2027"/>
    </location>
</feature>
<reference evidence="5 6" key="1">
    <citation type="submission" date="2023-07" db="EMBL/GenBank/DDBJ databases">
        <title>Genomic Encyclopedia of Type Strains, Phase IV (KMG-IV): sequencing the most valuable type-strain genomes for metagenomic binning, comparative biology and taxonomic classification.</title>
        <authorList>
            <person name="Goeker M."/>
        </authorList>
    </citation>
    <scope>NUCLEOTIDE SEQUENCE [LARGE SCALE GENOMIC DNA]</scope>
    <source>
        <strain evidence="5 6">DSM 12751</strain>
    </source>
</reference>
<dbReference type="PROSITE" id="PS51272">
    <property type="entry name" value="SLH"/>
    <property type="match status" value="2"/>
</dbReference>
<keyword evidence="6" id="KW-1185">Reference proteome</keyword>
<feature type="region of interest" description="Disordered" evidence="2">
    <location>
        <begin position="1744"/>
        <end position="1763"/>
    </location>
</feature>
<dbReference type="RefSeq" id="WP_307394719.1">
    <property type="nucleotide sequence ID" value="NZ_BAAADK010000045.1"/>
</dbReference>
<dbReference type="EMBL" id="JAUSTY010000009">
    <property type="protein sequence ID" value="MDQ0166477.1"/>
    <property type="molecule type" value="Genomic_DNA"/>
</dbReference>
<dbReference type="Pfam" id="PF00395">
    <property type="entry name" value="SLH"/>
    <property type="match status" value="3"/>
</dbReference>
<dbReference type="InterPro" id="IPR051465">
    <property type="entry name" value="Cell_Envelope_Struct_Comp"/>
</dbReference>
<dbReference type="Gene3D" id="1.50.10.20">
    <property type="match status" value="1"/>
</dbReference>
<protein>
    <recommendedName>
        <fullName evidence="4">SLH domain-containing protein</fullName>
    </recommendedName>
</protein>
<dbReference type="PANTHER" id="PTHR43308:SF5">
    <property type="entry name" value="S-LAYER PROTEIN _ PEPTIDOGLYCAN ENDO-BETA-N-ACETYLGLUCOSAMINIDASE"/>
    <property type="match status" value="1"/>
</dbReference>
<dbReference type="Gene3D" id="1.20.1270.90">
    <property type="entry name" value="AF1782-like"/>
    <property type="match status" value="2"/>
</dbReference>
<dbReference type="Pfam" id="PF14478">
    <property type="entry name" value="DUF4430"/>
    <property type="match status" value="2"/>
</dbReference>
<dbReference type="CDD" id="cd00688">
    <property type="entry name" value="ISOPREN_C2_like"/>
    <property type="match status" value="1"/>
</dbReference>
<feature type="signal peptide" evidence="3">
    <location>
        <begin position="1"/>
        <end position="21"/>
    </location>
</feature>
<dbReference type="InterPro" id="IPR001119">
    <property type="entry name" value="SLH_dom"/>
</dbReference>
<evidence type="ECO:0000256" key="2">
    <source>
        <dbReference type="SAM" id="MobiDB-lite"/>
    </source>
</evidence>
<organism evidence="5 6">
    <name type="scientific">Caldalkalibacillus horti</name>
    <dbReference type="NCBI Taxonomy" id="77523"/>
    <lineage>
        <taxon>Bacteria</taxon>
        <taxon>Bacillati</taxon>
        <taxon>Bacillota</taxon>
        <taxon>Bacilli</taxon>
        <taxon>Bacillales</taxon>
        <taxon>Bacillaceae</taxon>
        <taxon>Caldalkalibacillus</taxon>
    </lineage>
</organism>
<evidence type="ECO:0000256" key="3">
    <source>
        <dbReference type="SAM" id="SignalP"/>
    </source>
</evidence>
<evidence type="ECO:0000313" key="5">
    <source>
        <dbReference type="EMBL" id="MDQ0166477.1"/>
    </source>
</evidence>